<feature type="active site" description="Charge relay system" evidence="10">
    <location>
        <position position="158"/>
    </location>
</feature>
<dbReference type="NCBIfam" id="TIGR00132">
    <property type="entry name" value="gatA"/>
    <property type="match status" value="1"/>
</dbReference>
<keyword evidence="7 10" id="KW-0067">ATP-binding</keyword>
<dbReference type="RefSeq" id="WP_218286036.1">
    <property type="nucleotide sequence ID" value="NZ_CP076448.1"/>
</dbReference>
<sequence>MASLTDLTLAEAAEALAARKISATELARAHLEAIERLASLNAFILTTPERALADARRSDERLARGEARPLEGIPVAIKDLFCTAGIQTTAASRILGRFVPPYESTVTANLWRDGAVCLGKTNLDEFAMGSSNTTSAYGHVINPWRRRGDNRDLVPGGSSGGSAAAVAARLCLGATATDTGGSIRQPAAFTGTVGIKPTYGRCSRWGIVAFASSLDQAGPMARTVKDCAILLRSMAGFDPKDSTSADVPVPDFAAAVGQSVRGLRIGVPKEYRLDGLAPEIIALWDQGIAWLREAGCSIHELSLPHTKYALPAYYIIAPAEASSNLARYDGVRFGLRVPADSLDELYEATRGAGFGAEVRRRIMIGTYVLSAGYYDAYYLKAQKVRALIARDFDAAWQEVDAILTPATPTSAFAIGEKQDDPVTMYLNDVFTVTANLAGLPAISVPAGLDSEGLPLGLQVIGRAFDEETVFRVAAALEDAAGFDAVPPIRAGA</sequence>
<reference evidence="12" key="1">
    <citation type="submission" date="2021-06" db="EMBL/GenBank/DDBJ databases">
        <title>Elioraea tepida, sp. nov., a moderately thermophilic aerobic anoxygenic phototrophic bacterium isolated from an alkaline siliceous hot spring mat community in Yellowstone National Park, WY, USA.</title>
        <authorList>
            <person name="Saini M.K."/>
            <person name="Yoshida S."/>
            <person name="Sebastian A."/>
            <person name="Hirose S."/>
            <person name="Hara E."/>
            <person name="Tamaki H."/>
            <person name="Soulier N.T."/>
            <person name="Albert I."/>
            <person name="Hanada S."/>
            <person name="Bryant D.A."/>
            <person name="Tank M."/>
        </authorList>
    </citation>
    <scope>NUCLEOTIDE SEQUENCE</scope>
    <source>
        <strain evidence="12">MS-P2</strain>
    </source>
</reference>
<dbReference type="InterPro" id="IPR020556">
    <property type="entry name" value="Amidase_CS"/>
</dbReference>
<evidence type="ECO:0000256" key="9">
    <source>
        <dbReference type="ARBA" id="ARBA00047407"/>
    </source>
</evidence>
<comment type="subunit">
    <text evidence="2 10">Heterotrimer of A, B and C subunits.</text>
</comment>
<dbReference type="GO" id="GO:0006412">
    <property type="term" value="P:translation"/>
    <property type="evidence" value="ECO:0007669"/>
    <property type="project" value="UniProtKB-UniRule"/>
</dbReference>
<evidence type="ECO:0000256" key="1">
    <source>
        <dbReference type="ARBA" id="ARBA00008069"/>
    </source>
</evidence>
<dbReference type="Proteomes" id="UP000694001">
    <property type="component" value="Chromosome"/>
</dbReference>
<keyword evidence="8 10" id="KW-0648">Protein biosynthesis</keyword>
<dbReference type="KEGG" id="elio:KO353_01585"/>
<evidence type="ECO:0000256" key="4">
    <source>
        <dbReference type="ARBA" id="ARBA00014428"/>
    </source>
</evidence>
<dbReference type="InterPro" id="IPR023631">
    <property type="entry name" value="Amidase_dom"/>
</dbReference>
<evidence type="ECO:0000256" key="6">
    <source>
        <dbReference type="ARBA" id="ARBA00022741"/>
    </source>
</evidence>
<dbReference type="AlphaFoldDB" id="A0A975U3M7"/>
<dbReference type="PANTHER" id="PTHR11895:SF151">
    <property type="entry name" value="GLUTAMYL-TRNA(GLN) AMIDOTRANSFERASE SUBUNIT A"/>
    <property type="match status" value="1"/>
</dbReference>
<evidence type="ECO:0000256" key="10">
    <source>
        <dbReference type="HAMAP-Rule" id="MF_00120"/>
    </source>
</evidence>
<feature type="active site" description="Charge relay system" evidence="10">
    <location>
        <position position="78"/>
    </location>
</feature>
<dbReference type="PROSITE" id="PS00571">
    <property type="entry name" value="AMIDASES"/>
    <property type="match status" value="1"/>
</dbReference>
<evidence type="ECO:0000256" key="5">
    <source>
        <dbReference type="ARBA" id="ARBA00022598"/>
    </source>
</evidence>
<keyword evidence="5 10" id="KW-0436">Ligase</keyword>
<dbReference type="InterPro" id="IPR000120">
    <property type="entry name" value="Amidase"/>
</dbReference>
<keyword evidence="13" id="KW-1185">Reference proteome</keyword>
<comment type="catalytic activity">
    <reaction evidence="9 10">
        <text>L-glutamyl-tRNA(Gln) + L-glutamine + ATP + H2O = L-glutaminyl-tRNA(Gln) + L-glutamate + ADP + phosphate + H(+)</text>
        <dbReference type="Rhea" id="RHEA:17521"/>
        <dbReference type="Rhea" id="RHEA-COMP:9681"/>
        <dbReference type="Rhea" id="RHEA-COMP:9684"/>
        <dbReference type="ChEBI" id="CHEBI:15377"/>
        <dbReference type="ChEBI" id="CHEBI:15378"/>
        <dbReference type="ChEBI" id="CHEBI:29985"/>
        <dbReference type="ChEBI" id="CHEBI:30616"/>
        <dbReference type="ChEBI" id="CHEBI:43474"/>
        <dbReference type="ChEBI" id="CHEBI:58359"/>
        <dbReference type="ChEBI" id="CHEBI:78520"/>
        <dbReference type="ChEBI" id="CHEBI:78521"/>
        <dbReference type="ChEBI" id="CHEBI:456216"/>
        <dbReference type="EC" id="6.3.5.7"/>
    </reaction>
</comment>
<feature type="domain" description="Amidase" evidence="11">
    <location>
        <begin position="26"/>
        <end position="469"/>
    </location>
</feature>
<evidence type="ECO:0000256" key="2">
    <source>
        <dbReference type="ARBA" id="ARBA00011123"/>
    </source>
</evidence>
<evidence type="ECO:0000313" key="12">
    <source>
        <dbReference type="EMBL" id="QXM24979.1"/>
    </source>
</evidence>
<accession>A0A975U3M7</accession>
<organism evidence="12 13">
    <name type="scientific">Elioraea tepida</name>
    <dbReference type="NCBI Taxonomy" id="2843330"/>
    <lineage>
        <taxon>Bacteria</taxon>
        <taxon>Pseudomonadati</taxon>
        <taxon>Pseudomonadota</taxon>
        <taxon>Alphaproteobacteria</taxon>
        <taxon>Acetobacterales</taxon>
        <taxon>Elioraeaceae</taxon>
        <taxon>Elioraea</taxon>
    </lineage>
</organism>
<keyword evidence="6 10" id="KW-0547">Nucleotide-binding</keyword>
<dbReference type="PANTHER" id="PTHR11895">
    <property type="entry name" value="TRANSAMIDASE"/>
    <property type="match status" value="1"/>
</dbReference>
<gene>
    <name evidence="10 12" type="primary">gatA</name>
    <name evidence="12" type="ORF">KO353_01585</name>
</gene>
<proteinExistence type="inferred from homology"/>
<evidence type="ECO:0000256" key="3">
    <source>
        <dbReference type="ARBA" id="ARBA00012739"/>
    </source>
</evidence>
<dbReference type="Pfam" id="PF01425">
    <property type="entry name" value="Amidase"/>
    <property type="match status" value="1"/>
</dbReference>
<dbReference type="HAMAP" id="MF_00120">
    <property type="entry name" value="GatA"/>
    <property type="match status" value="1"/>
</dbReference>
<dbReference type="GO" id="GO:0050567">
    <property type="term" value="F:glutaminyl-tRNA synthase (glutamine-hydrolyzing) activity"/>
    <property type="evidence" value="ECO:0007669"/>
    <property type="project" value="UniProtKB-UniRule"/>
</dbReference>
<evidence type="ECO:0000313" key="13">
    <source>
        <dbReference type="Proteomes" id="UP000694001"/>
    </source>
</evidence>
<feature type="active site" description="Acyl-ester intermediate" evidence="10">
    <location>
        <position position="182"/>
    </location>
</feature>
<evidence type="ECO:0000256" key="7">
    <source>
        <dbReference type="ARBA" id="ARBA00022840"/>
    </source>
</evidence>
<dbReference type="GO" id="GO:0005524">
    <property type="term" value="F:ATP binding"/>
    <property type="evidence" value="ECO:0007669"/>
    <property type="project" value="UniProtKB-KW"/>
</dbReference>
<name>A0A975U3M7_9PROT</name>
<evidence type="ECO:0000259" key="11">
    <source>
        <dbReference type="Pfam" id="PF01425"/>
    </source>
</evidence>
<protein>
    <recommendedName>
        <fullName evidence="4 10">Glutamyl-tRNA(Gln) amidotransferase subunit A</fullName>
        <shortName evidence="10">Glu-ADT subunit A</shortName>
        <ecNumber evidence="3 10">6.3.5.7</ecNumber>
    </recommendedName>
</protein>
<comment type="similarity">
    <text evidence="1 10">Belongs to the amidase family. GatA subfamily.</text>
</comment>
<comment type="function">
    <text evidence="10">Allows the formation of correctly charged Gln-tRNA(Gln) through the transamidation of misacylated Glu-tRNA(Gln) in organisms which lack glutaminyl-tRNA synthetase. The reaction takes place in the presence of glutamine and ATP through an activated gamma-phospho-Glu-tRNA(Gln).</text>
</comment>
<evidence type="ECO:0000256" key="8">
    <source>
        <dbReference type="ARBA" id="ARBA00022917"/>
    </source>
</evidence>
<dbReference type="InterPro" id="IPR004412">
    <property type="entry name" value="GatA"/>
</dbReference>
<dbReference type="EC" id="6.3.5.7" evidence="3 10"/>
<dbReference type="GO" id="GO:0030956">
    <property type="term" value="C:glutamyl-tRNA(Gln) amidotransferase complex"/>
    <property type="evidence" value="ECO:0007669"/>
    <property type="project" value="InterPro"/>
</dbReference>
<dbReference type="EMBL" id="CP076448">
    <property type="protein sequence ID" value="QXM24979.1"/>
    <property type="molecule type" value="Genomic_DNA"/>
</dbReference>